<organism evidence="2 3">
    <name type="scientific">Thalassococcus arenae</name>
    <dbReference type="NCBI Taxonomy" id="2851652"/>
    <lineage>
        <taxon>Bacteria</taxon>
        <taxon>Pseudomonadati</taxon>
        <taxon>Pseudomonadota</taxon>
        <taxon>Alphaproteobacteria</taxon>
        <taxon>Rhodobacterales</taxon>
        <taxon>Roseobacteraceae</taxon>
        <taxon>Thalassococcus</taxon>
    </lineage>
</organism>
<keyword evidence="3" id="KW-1185">Reference proteome</keyword>
<dbReference type="InterPro" id="IPR028992">
    <property type="entry name" value="Hedgehog/Intein_dom"/>
</dbReference>
<name>A0ABS6N3N7_9RHOB</name>
<feature type="domain" description="Hedgehog/Intein (Hint)" evidence="1">
    <location>
        <begin position="185"/>
        <end position="321"/>
    </location>
</feature>
<dbReference type="RefSeq" id="WP_217776138.1">
    <property type="nucleotide sequence ID" value="NZ_JAHRWL010000001.1"/>
</dbReference>
<evidence type="ECO:0000313" key="2">
    <source>
        <dbReference type="EMBL" id="MBV2358262.1"/>
    </source>
</evidence>
<dbReference type="EMBL" id="JAHRWL010000001">
    <property type="protein sequence ID" value="MBV2358262.1"/>
    <property type="molecule type" value="Genomic_DNA"/>
</dbReference>
<dbReference type="Pfam" id="PF13403">
    <property type="entry name" value="Hint_2"/>
    <property type="match status" value="1"/>
</dbReference>
<proteinExistence type="predicted"/>
<protein>
    <submittedName>
        <fullName evidence="2">Hint domain-containing protein</fullName>
    </submittedName>
</protein>
<evidence type="ECO:0000259" key="1">
    <source>
        <dbReference type="Pfam" id="PF13403"/>
    </source>
</evidence>
<reference evidence="2" key="1">
    <citation type="submission" date="2021-06" db="EMBL/GenBank/DDBJ databases">
        <title>Thalassococcus sp. CAU 1522 isolated from sea sand, Republic of Korea.</title>
        <authorList>
            <person name="Kim W."/>
        </authorList>
    </citation>
    <scope>NUCLEOTIDE SEQUENCE</scope>
    <source>
        <strain evidence="2">CAU 1522</strain>
    </source>
</reference>
<sequence length="370" mass="39479">MADITFAMNAFSILGGAQMRVRPNGGNQNEGGVEVRSGSFVWETDDIVVFNVSGAGADGGIDQNSTITGITVYDNATAYLNDLPKFTYTGTGTIRGNNAGVGDNYLRLNVNGLTSSDAGAPDLNQLFLVAGQDLSSIANGGGPTFFDQFSDNDYDQNDTIDGGTEPADGIFHGGAGGNDIYLVLCFARGTLIETPQGPRYIETLAKGYLVNTLDDGPQPIRWIGATTMAGTGPNAPVVIRAGALGNLRDLVVSQNHRMLVRGAEAELLFGEPDVLVAAKHLVNGDTIRIAPCETVEYFHLLCEDHQIVFAECCPAETLYPGEQALRCIDDTARDEITRIFPELTLSDTTMPLSRYALRGFEARALLNRAA</sequence>
<gene>
    <name evidence="2" type="ORF">KUH32_00610</name>
</gene>
<accession>A0ABS6N3N7</accession>
<comment type="caution">
    <text evidence="2">The sequence shown here is derived from an EMBL/GenBank/DDBJ whole genome shotgun (WGS) entry which is preliminary data.</text>
</comment>
<evidence type="ECO:0000313" key="3">
    <source>
        <dbReference type="Proteomes" id="UP001166293"/>
    </source>
</evidence>
<dbReference type="Proteomes" id="UP001166293">
    <property type="component" value="Unassembled WGS sequence"/>
</dbReference>